<comment type="caution">
    <text evidence="2">The sequence shown here is derived from an EMBL/GenBank/DDBJ whole genome shotgun (WGS) entry which is preliminary data.</text>
</comment>
<reference evidence="3" key="1">
    <citation type="journal article" date="2019" name="Int. J. Syst. Evol. Microbiol.">
        <title>The Global Catalogue of Microorganisms (GCM) 10K type strain sequencing project: providing services to taxonomists for standard genome sequencing and annotation.</title>
        <authorList>
            <consortium name="The Broad Institute Genomics Platform"/>
            <consortium name="The Broad Institute Genome Sequencing Center for Infectious Disease"/>
            <person name="Wu L."/>
            <person name="Ma J."/>
        </authorList>
    </citation>
    <scope>NUCLEOTIDE SEQUENCE [LARGE SCALE GENOMIC DNA]</scope>
    <source>
        <strain evidence="3">CCUG 62793</strain>
    </source>
</reference>
<proteinExistence type="predicted"/>
<evidence type="ECO:0000256" key="1">
    <source>
        <dbReference type="SAM" id="MobiDB-lite"/>
    </source>
</evidence>
<feature type="region of interest" description="Disordered" evidence="1">
    <location>
        <begin position="1"/>
        <end position="26"/>
    </location>
</feature>
<keyword evidence="3" id="KW-1185">Reference proteome</keyword>
<evidence type="ECO:0000313" key="3">
    <source>
        <dbReference type="Proteomes" id="UP001597287"/>
    </source>
</evidence>
<organism evidence="2 3">
    <name type="scientific">Delftia deserti</name>
    <dbReference type="NCBI Taxonomy" id="1651218"/>
    <lineage>
        <taxon>Bacteria</taxon>
        <taxon>Pseudomonadati</taxon>
        <taxon>Pseudomonadota</taxon>
        <taxon>Betaproteobacteria</taxon>
        <taxon>Burkholderiales</taxon>
        <taxon>Comamonadaceae</taxon>
        <taxon>Delftia</taxon>
    </lineage>
</organism>
<name>A0ABW5EXQ9_9BURK</name>
<feature type="compositionally biased region" description="Basic and acidic residues" evidence="1">
    <location>
        <begin position="13"/>
        <end position="26"/>
    </location>
</feature>
<dbReference type="EMBL" id="JBHUIG010000028">
    <property type="protein sequence ID" value="MFD2321499.1"/>
    <property type="molecule type" value="Genomic_DNA"/>
</dbReference>
<sequence>MPHDQSGLPDLPGRYKRDGCSPGSLREREGHLVAGWPVTMLRLRFCGVYMPPHKLHKVDRVTGLLLTTNEFGDDRVDIIDPGGSGNQLTRGMIRVEMLRARPDGSMLLQGQEWDEGDLRQWPQTWLCCPDRAGIDPALQLMHSWLNRQYAAAKAAIERPGKRWPYV</sequence>
<gene>
    <name evidence="2" type="ORF">ACFSPV_22645</name>
</gene>
<evidence type="ECO:0000313" key="2">
    <source>
        <dbReference type="EMBL" id="MFD2321499.1"/>
    </source>
</evidence>
<protein>
    <submittedName>
        <fullName evidence="2">Uncharacterized protein</fullName>
    </submittedName>
</protein>
<dbReference type="Proteomes" id="UP001597287">
    <property type="component" value="Unassembled WGS sequence"/>
</dbReference>
<dbReference type="RefSeq" id="WP_374623525.1">
    <property type="nucleotide sequence ID" value="NZ_JBHSIH010000001.1"/>
</dbReference>
<accession>A0ABW5EXQ9</accession>